<sequence length="164" mass="18245">MGDGFTAIPLRSSATGKPIRTASDLDCKNFDACRWRVGGEAAKSCTARFTNIYIQPWQMSSSDLPRDLIFNTTGNYVGPEGTYSVLYIEQDTKGPLDYLRSDPINCQSQTENTLSLRFWKTKEVELEACALTLMDREIECHVLPSEMSPAPVSVSFTQAAKNFV</sequence>
<evidence type="ECO:0000313" key="1">
    <source>
        <dbReference type="EMBL" id="KHJ76600.1"/>
    </source>
</evidence>
<feature type="non-terminal residue" evidence="1">
    <location>
        <position position="164"/>
    </location>
</feature>
<dbReference type="OrthoDB" id="5862048at2759"/>
<dbReference type="AlphaFoldDB" id="A0A0B1S081"/>
<protein>
    <recommendedName>
        <fullName evidence="3">MAM domain-containing protein</fullName>
    </recommendedName>
</protein>
<name>A0A0B1S081_OESDE</name>
<proteinExistence type="predicted"/>
<organism evidence="1 2">
    <name type="scientific">Oesophagostomum dentatum</name>
    <name type="common">Nodular worm</name>
    <dbReference type="NCBI Taxonomy" id="61180"/>
    <lineage>
        <taxon>Eukaryota</taxon>
        <taxon>Metazoa</taxon>
        <taxon>Ecdysozoa</taxon>
        <taxon>Nematoda</taxon>
        <taxon>Chromadorea</taxon>
        <taxon>Rhabditida</taxon>
        <taxon>Rhabditina</taxon>
        <taxon>Rhabditomorpha</taxon>
        <taxon>Strongyloidea</taxon>
        <taxon>Strongylidae</taxon>
        <taxon>Oesophagostomum</taxon>
    </lineage>
</organism>
<dbReference type="Proteomes" id="UP000053660">
    <property type="component" value="Unassembled WGS sequence"/>
</dbReference>
<accession>A0A0B1S081</accession>
<evidence type="ECO:0000313" key="2">
    <source>
        <dbReference type="Proteomes" id="UP000053660"/>
    </source>
</evidence>
<reference evidence="1 2" key="1">
    <citation type="submission" date="2014-03" db="EMBL/GenBank/DDBJ databases">
        <title>Draft genome of the hookworm Oesophagostomum dentatum.</title>
        <authorList>
            <person name="Mitreva M."/>
        </authorList>
    </citation>
    <scope>NUCLEOTIDE SEQUENCE [LARGE SCALE GENOMIC DNA]</scope>
    <source>
        <strain evidence="1 2">OD-Hann</strain>
    </source>
</reference>
<keyword evidence="2" id="KW-1185">Reference proteome</keyword>
<dbReference type="EMBL" id="KN611594">
    <property type="protein sequence ID" value="KHJ76600.1"/>
    <property type="molecule type" value="Genomic_DNA"/>
</dbReference>
<evidence type="ECO:0008006" key="3">
    <source>
        <dbReference type="Google" id="ProtNLM"/>
    </source>
</evidence>
<gene>
    <name evidence="1" type="ORF">OESDEN_23780</name>
</gene>